<name>A0A3G2SB87_MALR7</name>
<dbReference type="SUPFAM" id="SSF52025">
    <property type="entry name" value="PA domain"/>
    <property type="match status" value="1"/>
</dbReference>
<gene>
    <name evidence="11" type="ORF">DNF11_3782</name>
</gene>
<evidence type="ECO:0000256" key="6">
    <source>
        <dbReference type="ARBA" id="ARBA00067047"/>
    </source>
</evidence>
<sequence length="766" mass="84681">MRRRVEWPGNKILIPSAHQSYFTRPAAFGLRRVEDEGLWGTLIPIQAFLETNNNYGCIPKASGVHLANKVHWEKSIDQTVKGKPKNKHPPSDWVALMERGVCSFEQKVRLAQSMGAKAVVVGDYMEQDYEDDPMNIRVWDDISQQDASMPLVMFPDGDASDISIPSCFVIRSSYLELMEFASSGVRVGLYLDASLDGSMWEEVGLLIFFLPSIFALSAILLQNAREAVKRFRERASVYMIKSLPCYRWHSNGTWDRLLPSEIPDQQPTSYALWSMHQMDMVVLYMKLLVHEKSYIDGKWVNALNGQTQPVYNKATNEVLAEVVDQGRQDTEMAIKAAEEAFQTWSKTTPHERHNYLLALFAKIQENAEDFARLIVAENGKAISDARGEVNYANSYVQWFAEEALRIQGYTTPSPNPSNRTTVIRQPVGVAALIAPWNFPLAMITRKVAPALAAGCTTVVKAPHEAPLSALALAYLAEEAGIPKGVINVLVSSRGKNESEMGKALCESTLVDKLSFTGSTRVGKILMGQSVNTLKKFSMELGGNAPFIVFDDADVDAAVSNAVACKFRCGGQTCISANRIYVHEQVHDEFVSKFVERVKKLRVGYGLDENINIGPLVNEASQDKAESHVRAMQKIGSEVVLGGDKGEGLFFEPTVVLVKPGERVPTDDEETFGPVAAIYKFHSEEQVLRLANDVRVGLAGYFFSENVHRCHRVAEALHVGMVGINTGMISSSTMPFGGVMESGFGREGGPTGIHEYLYEKALSFGGI</sequence>
<keyword evidence="12" id="KW-1185">Reference proteome</keyword>
<dbReference type="InterPro" id="IPR003137">
    <property type="entry name" value="PA_domain"/>
</dbReference>
<feature type="domain" description="Aldehyde dehydrogenase" evidence="9">
    <location>
        <begin position="299"/>
        <end position="760"/>
    </location>
</feature>
<dbReference type="GO" id="GO:0036243">
    <property type="term" value="F:succinate-semialdehyde dehydrogenase (NADP+) activity"/>
    <property type="evidence" value="ECO:0007669"/>
    <property type="project" value="RHEA"/>
</dbReference>
<dbReference type="VEuPathDB" id="FungiDB:DNF11_3782"/>
<evidence type="ECO:0000256" key="3">
    <source>
        <dbReference type="ARBA" id="ARBA00023002"/>
    </source>
</evidence>
<dbReference type="EC" id="1.2.1.16" evidence="6"/>
<dbReference type="PANTHER" id="PTHR43353">
    <property type="entry name" value="SUCCINATE-SEMIALDEHYDE DEHYDROGENASE, MITOCHONDRIAL"/>
    <property type="match status" value="1"/>
</dbReference>
<dbReference type="OrthoDB" id="310895at2759"/>
<evidence type="ECO:0000313" key="11">
    <source>
        <dbReference type="EMBL" id="AYO44732.1"/>
    </source>
</evidence>
<dbReference type="InterPro" id="IPR015590">
    <property type="entry name" value="Aldehyde_DH_dom"/>
</dbReference>
<evidence type="ECO:0000259" key="9">
    <source>
        <dbReference type="Pfam" id="PF00171"/>
    </source>
</evidence>
<dbReference type="Gene3D" id="3.50.30.30">
    <property type="match status" value="1"/>
</dbReference>
<proteinExistence type="inferred from homology"/>
<comment type="catalytic activity">
    <reaction evidence="4">
        <text>succinate semialdehyde + NADP(+) + H2O = succinate + NADPH + 2 H(+)</text>
        <dbReference type="Rhea" id="RHEA:13213"/>
        <dbReference type="ChEBI" id="CHEBI:15377"/>
        <dbReference type="ChEBI" id="CHEBI:15378"/>
        <dbReference type="ChEBI" id="CHEBI:30031"/>
        <dbReference type="ChEBI" id="CHEBI:57706"/>
        <dbReference type="ChEBI" id="CHEBI:57783"/>
        <dbReference type="ChEBI" id="CHEBI:58349"/>
        <dbReference type="EC" id="1.2.1.16"/>
    </reaction>
</comment>
<organism evidence="11 12">
    <name type="scientific">Malassezia restricta (strain ATCC 96810 / NBRC 103918 / CBS 7877)</name>
    <name type="common">Seborrheic dermatitis infection agent</name>
    <dbReference type="NCBI Taxonomy" id="425264"/>
    <lineage>
        <taxon>Eukaryota</taxon>
        <taxon>Fungi</taxon>
        <taxon>Dikarya</taxon>
        <taxon>Basidiomycota</taxon>
        <taxon>Ustilaginomycotina</taxon>
        <taxon>Malasseziomycetes</taxon>
        <taxon>Malasseziales</taxon>
        <taxon>Malasseziaceae</taxon>
        <taxon>Malassezia</taxon>
    </lineage>
</organism>
<dbReference type="InterPro" id="IPR046450">
    <property type="entry name" value="PA_dom_sf"/>
</dbReference>
<dbReference type="GO" id="GO:0005737">
    <property type="term" value="C:cytoplasm"/>
    <property type="evidence" value="ECO:0007669"/>
    <property type="project" value="TreeGrafter"/>
</dbReference>
<evidence type="ECO:0000256" key="8">
    <source>
        <dbReference type="RuleBase" id="RU003345"/>
    </source>
</evidence>
<protein>
    <recommendedName>
        <fullName evidence="6">succinate-semialdehyde dehydrogenase [NAD(P)(+)]</fullName>
        <ecNumber evidence="6">1.2.1.16</ecNumber>
    </recommendedName>
</protein>
<feature type="domain" description="PA" evidence="10">
    <location>
        <begin position="53"/>
        <end position="153"/>
    </location>
</feature>
<dbReference type="FunFam" id="3.40.605.10:FF:000005">
    <property type="entry name" value="Succinate-semialdehyde dehydrogenase I"/>
    <property type="match status" value="1"/>
</dbReference>
<evidence type="ECO:0000256" key="4">
    <source>
        <dbReference type="ARBA" id="ARBA00050387"/>
    </source>
</evidence>
<evidence type="ECO:0000256" key="5">
    <source>
        <dbReference type="ARBA" id="ARBA00052698"/>
    </source>
</evidence>
<evidence type="ECO:0000256" key="1">
    <source>
        <dbReference type="ARBA" id="ARBA00005176"/>
    </source>
</evidence>
<dbReference type="AlphaFoldDB" id="A0A3G2SB87"/>
<dbReference type="Proteomes" id="UP000269793">
    <property type="component" value="Chromosome VIII"/>
</dbReference>
<dbReference type="InterPro" id="IPR016163">
    <property type="entry name" value="Ald_DH_C"/>
</dbReference>
<comment type="catalytic activity">
    <reaction evidence="5">
        <text>succinate semialdehyde + NAD(+) + H2O = succinate + NADH + 2 H(+)</text>
        <dbReference type="Rhea" id="RHEA:13217"/>
        <dbReference type="ChEBI" id="CHEBI:15377"/>
        <dbReference type="ChEBI" id="CHEBI:15378"/>
        <dbReference type="ChEBI" id="CHEBI:30031"/>
        <dbReference type="ChEBI" id="CHEBI:57540"/>
        <dbReference type="ChEBI" id="CHEBI:57706"/>
        <dbReference type="ChEBI" id="CHEBI:57945"/>
        <dbReference type="EC" id="1.2.1.16"/>
    </reaction>
</comment>
<dbReference type="Pfam" id="PF00171">
    <property type="entry name" value="Aldedh"/>
    <property type="match status" value="1"/>
</dbReference>
<dbReference type="GO" id="GO:0009450">
    <property type="term" value="P:gamma-aminobutyric acid catabolic process"/>
    <property type="evidence" value="ECO:0007669"/>
    <property type="project" value="TreeGrafter"/>
</dbReference>
<dbReference type="Pfam" id="PF02225">
    <property type="entry name" value="PA"/>
    <property type="match status" value="1"/>
</dbReference>
<dbReference type="InterPro" id="IPR029510">
    <property type="entry name" value="Ald_DH_CS_GLU"/>
</dbReference>
<dbReference type="STRING" id="425264.A0A3G2SB87"/>
<dbReference type="FunFam" id="3.40.309.10:FF:000004">
    <property type="entry name" value="Succinate-semialdehyde dehydrogenase I"/>
    <property type="match status" value="1"/>
</dbReference>
<dbReference type="InterPro" id="IPR050740">
    <property type="entry name" value="Aldehyde_DH_Superfamily"/>
</dbReference>
<dbReference type="PROSITE" id="PS00687">
    <property type="entry name" value="ALDEHYDE_DEHYDR_GLU"/>
    <property type="match status" value="1"/>
</dbReference>
<dbReference type="Gene3D" id="3.40.605.10">
    <property type="entry name" value="Aldehyde Dehydrogenase, Chain A, domain 1"/>
    <property type="match status" value="1"/>
</dbReference>
<keyword evidence="3 8" id="KW-0560">Oxidoreductase</keyword>
<evidence type="ECO:0000256" key="7">
    <source>
        <dbReference type="PROSITE-ProRule" id="PRU10007"/>
    </source>
</evidence>
<dbReference type="InterPro" id="IPR016161">
    <property type="entry name" value="Ald_DH/histidinol_DH"/>
</dbReference>
<evidence type="ECO:0000259" key="10">
    <source>
        <dbReference type="Pfam" id="PF02225"/>
    </source>
</evidence>
<feature type="active site" evidence="7">
    <location>
        <position position="539"/>
    </location>
</feature>
<dbReference type="CDD" id="cd07103">
    <property type="entry name" value="ALDH_F5_SSADH_GabD"/>
    <property type="match status" value="1"/>
</dbReference>
<dbReference type="SUPFAM" id="SSF53720">
    <property type="entry name" value="ALDH-like"/>
    <property type="match status" value="1"/>
</dbReference>
<comment type="similarity">
    <text evidence="2 8">Belongs to the aldehyde dehydrogenase family.</text>
</comment>
<dbReference type="PANTHER" id="PTHR43353:SF5">
    <property type="entry name" value="SUCCINATE-SEMIALDEHYDE DEHYDROGENASE, MITOCHONDRIAL"/>
    <property type="match status" value="1"/>
</dbReference>
<dbReference type="EMBL" id="CP033155">
    <property type="protein sequence ID" value="AYO44732.1"/>
    <property type="molecule type" value="Genomic_DNA"/>
</dbReference>
<accession>A0A3G2SB87</accession>
<dbReference type="GO" id="GO:0004777">
    <property type="term" value="F:succinate-semialdehyde dehydrogenase (NAD+) activity"/>
    <property type="evidence" value="ECO:0007669"/>
    <property type="project" value="TreeGrafter"/>
</dbReference>
<reference evidence="11 12" key="1">
    <citation type="submission" date="2018-10" db="EMBL/GenBank/DDBJ databases">
        <title>Complete genome sequence of Malassezia restricta CBS 7877.</title>
        <authorList>
            <person name="Morand S.C."/>
            <person name="Bertignac M."/>
            <person name="Iltis A."/>
            <person name="Kolder I."/>
            <person name="Pirovano W."/>
            <person name="Jourdain R."/>
            <person name="Clavaud C."/>
        </authorList>
    </citation>
    <scope>NUCLEOTIDE SEQUENCE [LARGE SCALE GENOMIC DNA]</scope>
    <source>
        <strain evidence="11 12">CBS 7877</strain>
    </source>
</reference>
<dbReference type="Gene3D" id="3.40.309.10">
    <property type="entry name" value="Aldehyde Dehydrogenase, Chain A, domain 2"/>
    <property type="match status" value="1"/>
</dbReference>
<evidence type="ECO:0000256" key="2">
    <source>
        <dbReference type="ARBA" id="ARBA00009986"/>
    </source>
</evidence>
<dbReference type="InterPro" id="IPR016162">
    <property type="entry name" value="Ald_DH_N"/>
</dbReference>
<comment type="pathway">
    <text evidence="1">Amino-acid degradation; 4-aminobutanoate degradation.</text>
</comment>
<evidence type="ECO:0000313" key="12">
    <source>
        <dbReference type="Proteomes" id="UP000269793"/>
    </source>
</evidence>